<organism evidence="1 2">
    <name type="scientific">Anaeramoeba flamelloides</name>
    <dbReference type="NCBI Taxonomy" id="1746091"/>
    <lineage>
        <taxon>Eukaryota</taxon>
        <taxon>Metamonada</taxon>
        <taxon>Anaeramoebidae</taxon>
        <taxon>Anaeramoeba</taxon>
    </lineage>
</organism>
<name>A0AAV8AFS2_9EUKA</name>
<gene>
    <name evidence="1" type="ORF">M0812_07241</name>
</gene>
<dbReference type="Proteomes" id="UP001146793">
    <property type="component" value="Unassembled WGS sequence"/>
</dbReference>
<accession>A0AAV8AFS2</accession>
<dbReference type="EMBL" id="JANTQA010000012">
    <property type="protein sequence ID" value="KAJ3451044.1"/>
    <property type="molecule type" value="Genomic_DNA"/>
</dbReference>
<protein>
    <submittedName>
        <fullName evidence="1">Uncharacterized protein</fullName>
    </submittedName>
</protein>
<comment type="caution">
    <text evidence="1">The sequence shown here is derived from an EMBL/GenBank/DDBJ whole genome shotgun (WGS) entry which is preliminary data.</text>
</comment>
<reference evidence="1" key="1">
    <citation type="submission" date="2022-08" db="EMBL/GenBank/DDBJ databases">
        <title>Novel sulphate-reducing endosymbionts in the free-living metamonad Anaeramoeba.</title>
        <authorList>
            <person name="Jerlstrom-Hultqvist J."/>
            <person name="Cepicka I."/>
            <person name="Gallot-Lavallee L."/>
            <person name="Salas-Leiva D."/>
            <person name="Curtis B.A."/>
            <person name="Zahonova K."/>
            <person name="Pipaliya S."/>
            <person name="Dacks J."/>
            <person name="Roger A.J."/>
        </authorList>
    </citation>
    <scope>NUCLEOTIDE SEQUENCE</scope>
    <source>
        <strain evidence="1">Busselton2</strain>
    </source>
</reference>
<evidence type="ECO:0000313" key="2">
    <source>
        <dbReference type="Proteomes" id="UP001146793"/>
    </source>
</evidence>
<sequence>MTTHTQMLTTQLRIEQESPTLILEFVFPEIPLLWAIVSSLRQPRRRGNHLQSGLNFYLMGRNFTGNTPDYWVKVDTILVSLQLIVEVKATDFF</sequence>
<dbReference type="AlphaFoldDB" id="A0AAV8AFS2"/>
<proteinExistence type="predicted"/>
<evidence type="ECO:0000313" key="1">
    <source>
        <dbReference type="EMBL" id="KAJ3451044.1"/>
    </source>
</evidence>